<evidence type="ECO:0000313" key="3">
    <source>
        <dbReference type="Proteomes" id="UP000055136"/>
    </source>
</evidence>
<organism evidence="2 3">
    <name type="scientific">Candidatus Tenderia electrophaga</name>
    <dbReference type="NCBI Taxonomy" id="1748243"/>
    <lineage>
        <taxon>Bacteria</taxon>
        <taxon>Pseudomonadati</taxon>
        <taxon>Pseudomonadota</taxon>
        <taxon>Gammaproteobacteria</taxon>
        <taxon>Candidatus Tenderiales</taxon>
        <taxon>Candidatus Tenderiaceae</taxon>
        <taxon>Candidatus Tenderia</taxon>
    </lineage>
</organism>
<keyword evidence="3" id="KW-1185">Reference proteome</keyword>
<sequence>MTTPISNNNPGGVANKQAGRPEERESRGQAPAAQTQQVHGRQDDALTVSRAAEMLSQGSAPRAQGVIQSAEQAAHVAQQLKAHIQADPGAALAGQAQGLSSEMLELLKAG</sequence>
<dbReference type="KEGG" id="tee:Tel_07450"/>
<evidence type="ECO:0000256" key="1">
    <source>
        <dbReference type="SAM" id="MobiDB-lite"/>
    </source>
</evidence>
<dbReference type="Proteomes" id="UP000055136">
    <property type="component" value="Chromosome"/>
</dbReference>
<dbReference type="AlphaFoldDB" id="A0A0S2TCW6"/>
<evidence type="ECO:0000313" key="2">
    <source>
        <dbReference type="EMBL" id="ALP53004.1"/>
    </source>
</evidence>
<feature type="compositionally biased region" description="Polar residues" evidence="1">
    <location>
        <begin position="1"/>
        <end position="10"/>
    </location>
</feature>
<name>A0A0S2TCW6_9GAMM</name>
<accession>A0A0S2TCW6</accession>
<reference evidence="2" key="1">
    <citation type="submission" date="2015-10" db="EMBL/GenBank/DDBJ databases">
        <title>Description of Candidatus Tenderia electrophaga gen. nov, sp. nov., an Uncultivated Electroautotroph from a Biocathode Enrichment.</title>
        <authorList>
            <person name="Eddie B.J."/>
            <person name="Malanoski A.P."/>
            <person name="Wang Z."/>
            <person name="Hall R.J."/>
            <person name="Oh S.D."/>
            <person name="Heiner C."/>
            <person name="Lin B."/>
            <person name="Strycharz-Glaven S.M."/>
        </authorList>
    </citation>
    <scope>NUCLEOTIDE SEQUENCE [LARGE SCALE GENOMIC DNA]</scope>
    <source>
        <strain evidence="2">NRL1</strain>
    </source>
</reference>
<protein>
    <submittedName>
        <fullName evidence="2">Uncharacterized protein</fullName>
    </submittedName>
</protein>
<proteinExistence type="predicted"/>
<dbReference type="EMBL" id="CP013099">
    <property type="protein sequence ID" value="ALP53004.1"/>
    <property type="molecule type" value="Genomic_DNA"/>
</dbReference>
<dbReference type="STRING" id="1748243.Tel_07450"/>
<gene>
    <name evidence="2" type="ORF">Tel_07450</name>
</gene>
<feature type="region of interest" description="Disordered" evidence="1">
    <location>
        <begin position="1"/>
        <end position="43"/>
    </location>
</feature>